<proteinExistence type="inferred from homology"/>
<comment type="similarity">
    <text evidence="3">Belongs to the UreF family.</text>
</comment>
<evidence type="ECO:0000313" key="5">
    <source>
        <dbReference type="Proteomes" id="UP000536262"/>
    </source>
</evidence>
<comment type="subunit">
    <text evidence="3">UreD, UreF and UreG form a complex that acts as a GTP-hydrolysis-dependent molecular chaperone, activating the urease apoprotein by helping to assemble the nickel containing metallocenter of UreC. The UreE protein probably delivers the nickel.</text>
</comment>
<evidence type="ECO:0000256" key="2">
    <source>
        <dbReference type="ARBA" id="ARBA00023186"/>
    </source>
</evidence>
<protein>
    <recommendedName>
        <fullName evidence="3">Urease accessory protein UreF</fullName>
    </recommendedName>
</protein>
<reference evidence="4 5" key="1">
    <citation type="submission" date="2020-08" db="EMBL/GenBank/DDBJ databases">
        <title>Genomic Encyclopedia of Type Strains, Phase IV (KMG-IV): sequencing the most valuable type-strain genomes for metagenomic binning, comparative biology and taxonomic classification.</title>
        <authorList>
            <person name="Goeker M."/>
        </authorList>
    </citation>
    <scope>NUCLEOTIDE SEQUENCE [LARGE SCALE GENOMIC DNA]</scope>
    <source>
        <strain evidence="4 5">DSM 7051</strain>
    </source>
</reference>
<dbReference type="EMBL" id="JACHOU010000003">
    <property type="protein sequence ID" value="MBB6353803.1"/>
    <property type="molecule type" value="Genomic_DNA"/>
</dbReference>
<evidence type="ECO:0000313" key="4">
    <source>
        <dbReference type="EMBL" id="MBB6353803.1"/>
    </source>
</evidence>
<keyword evidence="1 3" id="KW-0996">Nickel insertion</keyword>
<name>A0A7X0KK92_9HYPH</name>
<dbReference type="HAMAP" id="MF_01385">
    <property type="entry name" value="UreF"/>
    <property type="match status" value="1"/>
</dbReference>
<sequence length="253" mass="26393">MPTAIRTTTGITTTITVTITIIMAAATITIMTEPGKGAALLRLMAWLSPAFPVGGFSYSHGLERAVNDGLVASRDDLAVWLTALAELGSGWNDTVLFAESWRRAGTDGNLVEIAELAEALAGSRERHMETMLQGQAFLAAASAWPHPVLERLPAECAYCVAVGAVAGAHGVALEDGLAAWLQAFSTNLVQAAIRLGVVGQVAATGIIAGFEPTALTVASRAARSSLDDLGSAAIASDIVAMRHETQHSRLFRS</sequence>
<dbReference type="InterPro" id="IPR002639">
    <property type="entry name" value="UreF"/>
</dbReference>
<dbReference type="PANTHER" id="PTHR33620">
    <property type="entry name" value="UREASE ACCESSORY PROTEIN F"/>
    <property type="match status" value="1"/>
</dbReference>
<dbReference type="InterPro" id="IPR038277">
    <property type="entry name" value="UreF_sf"/>
</dbReference>
<comment type="caution">
    <text evidence="4">The sequence shown here is derived from an EMBL/GenBank/DDBJ whole genome shotgun (WGS) entry which is preliminary data.</text>
</comment>
<dbReference type="PIRSF" id="PIRSF009467">
    <property type="entry name" value="Ureas_acces_UreF"/>
    <property type="match status" value="1"/>
</dbReference>
<gene>
    <name evidence="3" type="primary">ureF</name>
    <name evidence="4" type="ORF">GGR00_001577</name>
</gene>
<dbReference type="Pfam" id="PF01730">
    <property type="entry name" value="UreF"/>
    <property type="match status" value="1"/>
</dbReference>
<accession>A0A7X0KK92</accession>
<comment type="subcellular location">
    <subcellularLocation>
        <location evidence="3">Cytoplasm</location>
    </subcellularLocation>
</comment>
<dbReference type="GO" id="GO:0005737">
    <property type="term" value="C:cytoplasm"/>
    <property type="evidence" value="ECO:0007669"/>
    <property type="project" value="UniProtKB-SubCell"/>
</dbReference>
<dbReference type="PANTHER" id="PTHR33620:SF1">
    <property type="entry name" value="UREASE ACCESSORY PROTEIN F"/>
    <property type="match status" value="1"/>
</dbReference>
<comment type="function">
    <text evidence="3">Required for maturation of urease via the functional incorporation of the urease nickel metallocenter.</text>
</comment>
<keyword evidence="3" id="KW-0963">Cytoplasm</keyword>
<evidence type="ECO:0000256" key="1">
    <source>
        <dbReference type="ARBA" id="ARBA00022988"/>
    </source>
</evidence>
<keyword evidence="2 3" id="KW-0143">Chaperone</keyword>
<dbReference type="AlphaFoldDB" id="A0A7X0KK92"/>
<evidence type="ECO:0000256" key="3">
    <source>
        <dbReference type="HAMAP-Rule" id="MF_01385"/>
    </source>
</evidence>
<dbReference type="Proteomes" id="UP000536262">
    <property type="component" value="Unassembled WGS sequence"/>
</dbReference>
<organism evidence="4 5">
    <name type="scientific">Aminobacter aganoensis</name>
    <dbReference type="NCBI Taxonomy" id="83264"/>
    <lineage>
        <taxon>Bacteria</taxon>
        <taxon>Pseudomonadati</taxon>
        <taxon>Pseudomonadota</taxon>
        <taxon>Alphaproteobacteria</taxon>
        <taxon>Hyphomicrobiales</taxon>
        <taxon>Phyllobacteriaceae</taxon>
        <taxon>Aminobacter</taxon>
    </lineage>
</organism>
<dbReference type="GO" id="GO:0016151">
    <property type="term" value="F:nickel cation binding"/>
    <property type="evidence" value="ECO:0007669"/>
    <property type="project" value="UniProtKB-UniRule"/>
</dbReference>
<dbReference type="Gene3D" id="1.10.4190.10">
    <property type="entry name" value="Urease accessory protein UreF"/>
    <property type="match status" value="1"/>
</dbReference>
<keyword evidence="5" id="KW-1185">Reference proteome</keyword>